<protein>
    <submittedName>
        <fullName evidence="1">Uncharacterized protein</fullName>
    </submittedName>
</protein>
<organism evidence="1">
    <name type="scientific">uncultured Thermomicrobiales bacterium</name>
    <dbReference type="NCBI Taxonomy" id="1645740"/>
    <lineage>
        <taxon>Bacteria</taxon>
        <taxon>Pseudomonadati</taxon>
        <taxon>Thermomicrobiota</taxon>
        <taxon>Thermomicrobia</taxon>
        <taxon>Thermomicrobiales</taxon>
        <taxon>environmental samples</taxon>
    </lineage>
</organism>
<reference evidence="1" key="1">
    <citation type="submission" date="2020-02" db="EMBL/GenBank/DDBJ databases">
        <authorList>
            <person name="Meier V. D."/>
        </authorList>
    </citation>
    <scope>NUCLEOTIDE SEQUENCE</scope>
    <source>
        <strain evidence="1">AVDCRST_MAG73</strain>
    </source>
</reference>
<evidence type="ECO:0000313" key="1">
    <source>
        <dbReference type="EMBL" id="CAA9533281.1"/>
    </source>
</evidence>
<dbReference type="AlphaFoldDB" id="A0A6J4TV65"/>
<accession>A0A6J4TV65</accession>
<sequence length="45" mass="4685">MRLLTSFGMTLHAVGALGFARPAATRRSLLVPVTSEPSLRSASSA</sequence>
<dbReference type="EMBL" id="CADCWE010000069">
    <property type="protein sequence ID" value="CAA9533281.1"/>
    <property type="molecule type" value="Genomic_DNA"/>
</dbReference>
<name>A0A6J4TV65_9BACT</name>
<proteinExistence type="predicted"/>
<gene>
    <name evidence="1" type="ORF">AVDCRST_MAG73-1149</name>
</gene>